<dbReference type="Proteomes" id="UP000001312">
    <property type="component" value="Unassembled WGS sequence"/>
</dbReference>
<dbReference type="AlphaFoldDB" id="A7EI31"/>
<dbReference type="KEGG" id="ssl:SS1G_04973"/>
<dbReference type="HOGENOM" id="CLU_2005293_0_0_1"/>
<protein>
    <submittedName>
        <fullName evidence="1">Uncharacterized protein</fullName>
    </submittedName>
</protein>
<proteinExistence type="predicted"/>
<accession>A7EI31</accession>
<gene>
    <name evidence="1" type="ORF">SS1G_04973</name>
</gene>
<sequence length="124" mass="13935">MVGTVAVIHPTIIIFTLLSQPQVFKGSLFVGVSATGIGLTSAPYLDTRHFYVARMNCTWNMLLVHCYALGSLADIHPILDTAYFNYKISPAPRTQMYKSSIKLLPRLKKSPWCYELSAYINHPE</sequence>
<evidence type="ECO:0000313" key="2">
    <source>
        <dbReference type="Proteomes" id="UP000001312"/>
    </source>
</evidence>
<name>A7EI31_SCLS1</name>
<dbReference type="InParanoid" id="A7EI31"/>
<keyword evidence="2" id="KW-1185">Reference proteome</keyword>
<dbReference type="RefSeq" id="XP_001593546.1">
    <property type="nucleotide sequence ID" value="XM_001593496.1"/>
</dbReference>
<dbReference type="EMBL" id="CH476626">
    <property type="protein sequence ID" value="EDO02497.1"/>
    <property type="molecule type" value="Genomic_DNA"/>
</dbReference>
<reference evidence="2" key="1">
    <citation type="journal article" date="2011" name="PLoS Genet.">
        <title>Genomic analysis of the necrotrophic fungal pathogens Sclerotinia sclerotiorum and Botrytis cinerea.</title>
        <authorList>
            <person name="Amselem J."/>
            <person name="Cuomo C.A."/>
            <person name="van Kan J.A."/>
            <person name="Viaud M."/>
            <person name="Benito E.P."/>
            <person name="Couloux A."/>
            <person name="Coutinho P.M."/>
            <person name="de Vries R.P."/>
            <person name="Dyer P.S."/>
            <person name="Fillinger S."/>
            <person name="Fournier E."/>
            <person name="Gout L."/>
            <person name="Hahn M."/>
            <person name="Kohn L."/>
            <person name="Lapalu N."/>
            <person name="Plummer K.M."/>
            <person name="Pradier J.M."/>
            <person name="Quevillon E."/>
            <person name="Sharon A."/>
            <person name="Simon A."/>
            <person name="ten Have A."/>
            <person name="Tudzynski B."/>
            <person name="Tudzynski P."/>
            <person name="Wincker P."/>
            <person name="Andrew M."/>
            <person name="Anthouard V."/>
            <person name="Beever R.E."/>
            <person name="Beffa R."/>
            <person name="Benoit I."/>
            <person name="Bouzid O."/>
            <person name="Brault B."/>
            <person name="Chen Z."/>
            <person name="Choquer M."/>
            <person name="Collemare J."/>
            <person name="Cotton P."/>
            <person name="Danchin E.G."/>
            <person name="Da Silva C."/>
            <person name="Gautier A."/>
            <person name="Giraud C."/>
            <person name="Giraud T."/>
            <person name="Gonzalez C."/>
            <person name="Grossetete S."/>
            <person name="Guldener U."/>
            <person name="Henrissat B."/>
            <person name="Howlett B.J."/>
            <person name="Kodira C."/>
            <person name="Kretschmer M."/>
            <person name="Lappartient A."/>
            <person name="Leroch M."/>
            <person name="Levis C."/>
            <person name="Mauceli E."/>
            <person name="Neuveglise C."/>
            <person name="Oeser B."/>
            <person name="Pearson M."/>
            <person name="Poulain J."/>
            <person name="Poussereau N."/>
            <person name="Quesneville H."/>
            <person name="Rascle C."/>
            <person name="Schumacher J."/>
            <person name="Segurens B."/>
            <person name="Sexton A."/>
            <person name="Silva E."/>
            <person name="Sirven C."/>
            <person name="Soanes D.M."/>
            <person name="Talbot N.J."/>
            <person name="Templeton M."/>
            <person name="Yandava C."/>
            <person name="Yarden O."/>
            <person name="Zeng Q."/>
            <person name="Rollins J.A."/>
            <person name="Lebrun M.H."/>
            <person name="Dickman M."/>
        </authorList>
    </citation>
    <scope>NUCLEOTIDE SEQUENCE [LARGE SCALE GENOMIC DNA]</scope>
    <source>
        <strain evidence="2">ATCC 18683 / 1980 / Ss-1</strain>
    </source>
</reference>
<organism evidence="1 2">
    <name type="scientific">Sclerotinia sclerotiorum (strain ATCC 18683 / 1980 / Ss-1)</name>
    <name type="common">White mold</name>
    <name type="synonym">Whetzelinia sclerotiorum</name>
    <dbReference type="NCBI Taxonomy" id="665079"/>
    <lineage>
        <taxon>Eukaryota</taxon>
        <taxon>Fungi</taxon>
        <taxon>Dikarya</taxon>
        <taxon>Ascomycota</taxon>
        <taxon>Pezizomycotina</taxon>
        <taxon>Leotiomycetes</taxon>
        <taxon>Helotiales</taxon>
        <taxon>Sclerotiniaceae</taxon>
        <taxon>Sclerotinia</taxon>
    </lineage>
</organism>
<dbReference type="GeneID" id="5489590"/>
<evidence type="ECO:0000313" key="1">
    <source>
        <dbReference type="EMBL" id="EDO02497.1"/>
    </source>
</evidence>